<dbReference type="GO" id="GO:0031956">
    <property type="term" value="F:medium-chain fatty acid-CoA ligase activity"/>
    <property type="evidence" value="ECO:0007669"/>
    <property type="project" value="TreeGrafter"/>
</dbReference>
<gene>
    <name evidence="4" type="ORF">CRI94_06050</name>
</gene>
<protein>
    <submittedName>
        <fullName evidence="4">Long-chain fatty acid--CoA ligase</fullName>
    </submittedName>
</protein>
<name>A0A2A8D116_9BACT</name>
<dbReference type="InterPro" id="IPR000873">
    <property type="entry name" value="AMP-dep_synth/lig_dom"/>
</dbReference>
<comment type="caution">
    <text evidence="4">The sequence shown here is derived from an EMBL/GenBank/DDBJ whole genome shotgun (WGS) entry which is preliminary data.</text>
</comment>
<keyword evidence="4" id="KW-0436">Ligase</keyword>
<dbReference type="AlphaFoldDB" id="A0A2A8D116"/>
<dbReference type="PANTHER" id="PTHR43201:SF8">
    <property type="entry name" value="ACYL-COA SYNTHETASE FAMILY MEMBER 3"/>
    <property type="match status" value="1"/>
</dbReference>
<comment type="similarity">
    <text evidence="1">Belongs to the ATP-dependent AMP-binding enzyme family.</text>
</comment>
<dbReference type="Proteomes" id="UP000220102">
    <property type="component" value="Unassembled WGS sequence"/>
</dbReference>
<proteinExistence type="inferred from homology"/>
<evidence type="ECO:0000256" key="1">
    <source>
        <dbReference type="ARBA" id="ARBA00006432"/>
    </source>
</evidence>
<dbReference type="OrthoDB" id="1490271at2"/>
<dbReference type="Pfam" id="PF00501">
    <property type="entry name" value="AMP-binding"/>
    <property type="match status" value="1"/>
</dbReference>
<dbReference type="GO" id="GO:0006631">
    <property type="term" value="P:fatty acid metabolic process"/>
    <property type="evidence" value="ECO:0007669"/>
    <property type="project" value="TreeGrafter"/>
</dbReference>
<organism evidence="4 5">
    <name type="scientific">Longibacter salinarum</name>
    <dbReference type="NCBI Taxonomy" id="1850348"/>
    <lineage>
        <taxon>Bacteria</taxon>
        <taxon>Pseudomonadati</taxon>
        <taxon>Rhodothermota</taxon>
        <taxon>Rhodothermia</taxon>
        <taxon>Rhodothermales</taxon>
        <taxon>Salisaetaceae</taxon>
        <taxon>Longibacter</taxon>
    </lineage>
</organism>
<evidence type="ECO:0000256" key="2">
    <source>
        <dbReference type="SAM" id="MobiDB-lite"/>
    </source>
</evidence>
<feature type="region of interest" description="Disordered" evidence="2">
    <location>
        <begin position="198"/>
        <end position="220"/>
    </location>
</feature>
<evidence type="ECO:0000313" key="4">
    <source>
        <dbReference type="EMBL" id="PEN14581.1"/>
    </source>
</evidence>
<reference evidence="4 5" key="1">
    <citation type="submission" date="2017-10" db="EMBL/GenBank/DDBJ databases">
        <title>Draft genome of Longibacter Salinarum.</title>
        <authorList>
            <person name="Goh K.M."/>
            <person name="Shamsir M.S."/>
            <person name="Lim S.W."/>
        </authorList>
    </citation>
    <scope>NUCLEOTIDE SEQUENCE [LARGE SCALE GENOMIC DNA]</scope>
    <source>
        <strain evidence="4 5">KCTC 52045</strain>
    </source>
</reference>
<dbReference type="Gene3D" id="3.40.50.12780">
    <property type="entry name" value="N-terminal domain of ligase-like"/>
    <property type="match status" value="1"/>
</dbReference>
<accession>A0A2A8D116</accession>
<keyword evidence="5" id="KW-1185">Reference proteome</keyword>
<dbReference type="InterPro" id="IPR042099">
    <property type="entry name" value="ANL_N_sf"/>
</dbReference>
<evidence type="ECO:0000313" key="5">
    <source>
        <dbReference type="Proteomes" id="UP000220102"/>
    </source>
</evidence>
<feature type="domain" description="AMP-dependent synthetase/ligase" evidence="3">
    <location>
        <begin position="123"/>
        <end position="406"/>
    </location>
</feature>
<dbReference type="PANTHER" id="PTHR43201">
    <property type="entry name" value="ACYL-COA SYNTHETASE"/>
    <property type="match status" value="1"/>
</dbReference>
<evidence type="ECO:0000259" key="3">
    <source>
        <dbReference type="Pfam" id="PF00501"/>
    </source>
</evidence>
<sequence>MAPARQPLATLTSRTRRVGYRAATTDFSFTTQMIGRNGSIKPSSDSCWGRRTPSECDGDTGAIRSAYEAACSSASSAEGASNPWHELLYDRLRDRALPALIADETITPAASLWTGSRLWLDSFREAGLQRGDRLLISLSPSAAFAQVVVAALWQGVTLVMLPPEADIDAHLASMDARAAVTDQGMRCGVPTSACATPHTWRPEGLTGPAEPPKSLRDVTGPRTPDVRFLLSTSGTTGSPTWVALSDRNVLSVLATHMPLLGLRNARTLSVLPWDHAFGLVLDFLPALLSEAEIIRDPNGGRDPEELLRLARAWGATHLTAVPLVIDRIADADGGPGMLCSLDGGIVGGAPVSGSLAQLLSGTSLRAGYGQTEASPGIALGPPGHWAANYLGQPLGCCVDIADDGELHFSGDNACIGVWREGQLEREDPDRRVATGDLALRKGDDLFFRGRTDNTFKLSNGRLVAAGHVESVVKQRFTSIEEAFLFSPDGDNVALAIRLKEPNSTAPSREAICNAIGSISQRLIEVRSIPEKDWHRTPKGTVARTEMDAFLQRTFSKEASSSSSAPSSSS</sequence>
<dbReference type="EMBL" id="PDEQ01000002">
    <property type="protein sequence ID" value="PEN14581.1"/>
    <property type="molecule type" value="Genomic_DNA"/>
</dbReference>
<dbReference type="SUPFAM" id="SSF56801">
    <property type="entry name" value="Acetyl-CoA synthetase-like"/>
    <property type="match status" value="1"/>
</dbReference>